<dbReference type="Proteomes" id="UP001060150">
    <property type="component" value="Chromosome"/>
</dbReference>
<protein>
    <recommendedName>
        <fullName evidence="4">Transposase</fullName>
    </recommendedName>
</protein>
<evidence type="ECO:0000256" key="1">
    <source>
        <dbReference type="SAM" id="MobiDB-lite"/>
    </source>
</evidence>
<evidence type="ECO:0000313" key="3">
    <source>
        <dbReference type="Proteomes" id="UP001060150"/>
    </source>
</evidence>
<name>A0ABY5NEA6_9ACTN</name>
<evidence type="ECO:0008006" key="4">
    <source>
        <dbReference type="Google" id="ProtNLM"/>
    </source>
</evidence>
<dbReference type="RefSeq" id="WP_257375543.1">
    <property type="nucleotide sequence ID" value="NZ_CP102332.1"/>
</dbReference>
<evidence type="ECO:0000313" key="2">
    <source>
        <dbReference type="EMBL" id="UUS34382.1"/>
    </source>
</evidence>
<reference evidence="2" key="1">
    <citation type="submission" date="2022-08" db="EMBL/GenBank/DDBJ databases">
        <title>Streptomyces changanensis sp. nov., an actinomycete isolated from soil.</title>
        <authorList>
            <person name="Wu H."/>
            <person name="Han L."/>
        </authorList>
    </citation>
    <scope>NUCLEOTIDE SEQUENCE</scope>
    <source>
        <strain evidence="2">HL-66</strain>
    </source>
</reference>
<accession>A0ABY5NEA6</accession>
<dbReference type="EMBL" id="CP102332">
    <property type="protein sequence ID" value="UUS34382.1"/>
    <property type="molecule type" value="Genomic_DNA"/>
</dbReference>
<keyword evidence="3" id="KW-1185">Reference proteome</keyword>
<feature type="region of interest" description="Disordered" evidence="1">
    <location>
        <begin position="1"/>
        <end position="32"/>
    </location>
</feature>
<gene>
    <name evidence="2" type="ORF">NRO40_28505</name>
</gene>
<sequence>MGVGQGELPQRADLGFTRQTSQDVPRTPAGLPVHATSVLIGDEHYDNERLDSRTPCGFRRLCRSLLVLGSHPGPAATGTAA</sequence>
<proteinExistence type="predicted"/>
<organism evidence="2 3">
    <name type="scientific">Streptomyces changanensis</name>
    <dbReference type="NCBI Taxonomy" id="2964669"/>
    <lineage>
        <taxon>Bacteria</taxon>
        <taxon>Bacillati</taxon>
        <taxon>Actinomycetota</taxon>
        <taxon>Actinomycetes</taxon>
        <taxon>Kitasatosporales</taxon>
        <taxon>Streptomycetaceae</taxon>
        <taxon>Streptomyces</taxon>
    </lineage>
</organism>